<name>M1YZS7_NITG3</name>
<gene>
    <name evidence="1" type="ORF">NITGR_380002</name>
</gene>
<dbReference type="InParanoid" id="M1YZS7"/>
<sequence length="235" mass="25483">MTPAAIVYAPNRPETDPGHALNLLEGTPLVQHVLQRLRNSNQIDRIVLLADENASTDRLAQVAEAMEAGFTITASPSSLRSWVQAAEELGADQVVPVGANLPLIDVELLDALIKEHQKSRADYTITSDYVPPGTTAPVMRLEVCRTLSKTNKPIADPGALLAALEDPVHALQAAATRAPWYLRNVNVRLVVETAKDYELLGMLYGKYLNDSGTVALDEVIYFLSQNPGIAGYNLT</sequence>
<evidence type="ECO:0000313" key="2">
    <source>
        <dbReference type="Proteomes" id="UP000011704"/>
    </source>
</evidence>
<dbReference type="HOGENOM" id="CLU_1179218_0_0_0"/>
<dbReference type="InterPro" id="IPR003329">
    <property type="entry name" value="Cytidylyl_trans"/>
</dbReference>
<dbReference type="SUPFAM" id="SSF53448">
    <property type="entry name" value="Nucleotide-diphospho-sugar transferases"/>
    <property type="match status" value="1"/>
</dbReference>
<dbReference type="Proteomes" id="UP000011704">
    <property type="component" value="Unassembled WGS sequence"/>
</dbReference>
<organism evidence="1 2">
    <name type="scientific">Nitrospina gracilis (strain 3/211)</name>
    <dbReference type="NCBI Taxonomy" id="1266370"/>
    <lineage>
        <taxon>Bacteria</taxon>
        <taxon>Pseudomonadati</taxon>
        <taxon>Nitrospinota/Tectimicrobiota group</taxon>
        <taxon>Nitrospinota</taxon>
        <taxon>Nitrospinia</taxon>
        <taxon>Nitrospinales</taxon>
        <taxon>Nitrospinaceae</taxon>
        <taxon>Nitrospina</taxon>
    </lineage>
</organism>
<reference evidence="1 2" key="1">
    <citation type="journal article" date="2013" name="Front. Microbiol.">
        <title>The genome of Nitrospina gracilis illuminates the metabolism and evolution of the major marine nitrite oxidizer.</title>
        <authorList>
            <person name="Luecker S."/>
            <person name="Nowka B."/>
            <person name="Rattei T."/>
            <person name="Spieck E."/>
            <person name="and Daims H."/>
        </authorList>
    </citation>
    <scope>NUCLEOTIDE SEQUENCE [LARGE SCALE GENOMIC DNA]</scope>
    <source>
        <strain evidence="1 2">3/211</strain>
    </source>
</reference>
<proteinExistence type="predicted"/>
<protein>
    <recommendedName>
        <fullName evidence="3">Acylneuraminate cytidylyltransferase</fullName>
    </recommendedName>
</protein>
<dbReference type="RefSeq" id="WP_005008697.1">
    <property type="nucleotide sequence ID" value="NZ_HG422173.1"/>
</dbReference>
<comment type="caution">
    <text evidence="1">The sequence shown here is derived from an EMBL/GenBank/DDBJ whole genome shotgun (WGS) entry which is preliminary data.</text>
</comment>
<evidence type="ECO:0008006" key="3">
    <source>
        <dbReference type="Google" id="ProtNLM"/>
    </source>
</evidence>
<dbReference type="Pfam" id="PF02348">
    <property type="entry name" value="CTP_transf_3"/>
    <property type="match status" value="1"/>
</dbReference>
<dbReference type="Gene3D" id="3.90.550.10">
    <property type="entry name" value="Spore Coat Polysaccharide Biosynthesis Protein SpsA, Chain A"/>
    <property type="match status" value="1"/>
</dbReference>
<dbReference type="InterPro" id="IPR029044">
    <property type="entry name" value="Nucleotide-diphossugar_trans"/>
</dbReference>
<dbReference type="AlphaFoldDB" id="M1YZS7"/>
<dbReference type="EMBL" id="CAQJ01000042">
    <property type="protein sequence ID" value="CCQ90762.1"/>
    <property type="molecule type" value="Genomic_DNA"/>
</dbReference>
<dbReference type="STRING" id="1266370.NITGR_380002"/>
<accession>M1YZS7</accession>
<keyword evidence="2" id="KW-1185">Reference proteome</keyword>
<evidence type="ECO:0000313" key="1">
    <source>
        <dbReference type="EMBL" id="CCQ90762.1"/>
    </source>
</evidence>